<keyword evidence="1" id="KW-1133">Transmembrane helix</keyword>
<dbReference type="Proteomes" id="UP001597375">
    <property type="component" value="Unassembled WGS sequence"/>
</dbReference>
<reference evidence="3" key="1">
    <citation type="journal article" date="2019" name="Int. J. Syst. Evol. Microbiol.">
        <title>The Global Catalogue of Microorganisms (GCM) 10K type strain sequencing project: providing services to taxonomists for standard genome sequencing and annotation.</title>
        <authorList>
            <consortium name="The Broad Institute Genomics Platform"/>
            <consortium name="The Broad Institute Genome Sequencing Center for Infectious Disease"/>
            <person name="Wu L."/>
            <person name="Ma J."/>
        </authorList>
    </citation>
    <scope>NUCLEOTIDE SEQUENCE [LARGE SCALE GENOMIC DNA]</scope>
    <source>
        <strain evidence="3">CGMCC 4.7106</strain>
    </source>
</reference>
<accession>A0ABW5D347</accession>
<keyword evidence="3" id="KW-1185">Reference proteome</keyword>
<name>A0ABW5D347_9BACT</name>
<organism evidence="2 3">
    <name type="scientific">Luteolibacter algae</name>
    <dbReference type="NCBI Taxonomy" id="454151"/>
    <lineage>
        <taxon>Bacteria</taxon>
        <taxon>Pseudomonadati</taxon>
        <taxon>Verrucomicrobiota</taxon>
        <taxon>Verrucomicrobiia</taxon>
        <taxon>Verrucomicrobiales</taxon>
        <taxon>Verrucomicrobiaceae</taxon>
        <taxon>Luteolibacter</taxon>
    </lineage>
</organism>
<gene>
    <name evidence="2" type="ORF">ACFSSA_02105</name>
</gene>
<dbReference type="RefSeq" id="WP_386818116.1">
    <property type="nucleotide sequence ID" value="NZ_JBHUIT010000002.1"/>
</dbReference>
<comment type="caution">
    <text evidence="2">The sequence shown here is derived from an EMBL/GenBank/DDBJ whole genome shotgun (WGS) entry which is preliminary data.</text>
</comment>
<protein>
    <submittedName>
        <fullName evidence="2">Uncharacterized protein</fullName>
    </submittedName>
</protein>
<keyword evidence="1" id="KW-0812">Transmembrane</keyword>
<dbReference type="EMBL" id="JBHUIT010000002">
    <property type="protein sequence ID" value="MFD2255457.1"/>
    <property type="molecule type" value="Genomic_DNA"/>
</dbReference>
<sequence length="328" mass="37417">MIVPKYWAEGSVRHRKKGKQVTIRRFGWSDESEQAAQCMADERAEEALQRVLSGESSTRRREPRIPYNGAEGVPIREEIVDTRGEAVLTRNSYGALCLNTPNVFFIDIDFADIKPFAGMTFWLYLVGFAIAVAMVSTGYIVGASVVLAFVGALIFPPVLGRMLKRSFLKARGGPEQYATRRIDAFLENHKDWSLRVYRTPAGFRLLVTHRPFMPSEPEVSSAFEELGSDMTYRIMCLRQHCFRARVSPKPWRIGMDDHIRPRPGVWPVKPEYLPLRAEWIRRYSEAEKLFAACLYVGSKGQSFIHSEVRPVVEWHDELCKSTSDLPIA</sequence>
<proteinExistence type="predicted"/>
<evidence type="ECO:0000313" key="2">
    <source>
        <dbReference type="EMBL" id="MFD2255457.1"/>
    </source>
</evidence>
<evidence type="ECO:0000256" key="1">
    <source>
        <dbReference type="SAM" id="Phobius"/>
    </source>
</evidence>
<keyword evidence="1" id="KW-0472">Membrane</keyword>
<feature type="transmembrane region" description="Helical" evidence="1">
    <location>
        <begin position="116"/>
        <end position="134"/>
    </location>
</feature>
<evidence type="ECO:0000313" key="3">
    <source>
        <dbReference type="Proteomes" id="UP001597375"/>
    </source>
</evidence>